<dbReference type="Proteomes" id="UP000193944">
    <property type="component" value="Unassembled WGS sequence"/>
</dbReference>
<dbReference type="Pfam" id="PF12796">
    <property type="entry name" value="Ank_2"/>
    <property type="match status" value="1"/>
</dbReference>
<dbReference type="SUPFAM" id="SSF48403">
    <property type="entry name" value="Ankyrin repeat"/>
    <property type="match status" value="1"/>
</dbReference>
<organism evidence="4 5">
    <name type="scientific">Anaeromyces robustus</name>
    <dbReference type="NCBI Taxonomy" id="1754192"/>
    <lineage>
        <taxon>Eukaryota</taxon>
        <taxon>Fungi</taxon>
        <taxon>Fungi incertae sedis</taxon>
        <taxon>Chytridiomycota</taxon>
        <taxon>Chytridiomycota incertae sedis</taxon>
        <taxon>Neocallimastigomycetes</taxon>
        <taxon>Neocallimastigales</taxon>
        <taxon>Neocallimastigaceae</taxon>
        <taxon>Anaeromyces</taxon>
    </lineage>
</organism>
<dbReference type="EMBL" id="MCFG01000380">
    <property type="protein sequence ID" value="ORX75076.1"/>
    <property type="molecule type" value="Genomic_DNA"/>
</dbReference>
<protein>
    <submittedName>
        <fullName evidence="4">Ankyrin</fullName>
    </submittedName>
</protein>
<dbReference type="InterPro" id="IPR036770">
    <property type="entry name" value="Ankyrin_rpt-contain_sf"/>
</dbReference>
<keyword evidence="2 3" id="KW-0040">ANK repeat</keyword>
<dbReference type="AlphaFoldDB" id="A0A1Y1WP91"/>
<keyword evidence="1" id="KW-0677">Repeat</keyword>
<evidence type="ECO:0000256" key="2">
    <source>
        <dbReference type="ARBA" id="ARBA00023043"/>
    </source>
</evidence>
<dbReference type="STRING" id="1754192.A0A1Y1WP91"/>
<evidence type="ECO:0000256" key="1">
    <source>
        <dbReference type="ARBA" id="ARBA00022737"/>
    </source>
</evidence>
<comment type="caution">
    <text evidence="4">The sequence shown here is derived from an EMBL/GenBank/DDBJ whole genome shotgun (WGS) entry which is preliminary data.</text>
</comment>
<dbReference type="OrthoDB" id="341259at2759"/>
<gene>
    <name evidence="4" type="ORF">BCR32DRAFT_182851</name>
</gene>
<feature type="repeat" description="ANK" evidence="3">
    <location>
        <begin position="78"/>
        <end position="110"/>
    </location>
</feature>
<sequence length="132" mass="14839">NKKGETLLNYAIKKNNIELVKYLIEHGANSNKKNKQGITPLICAIKKIDRSHSESFKKAVIHMLVEHGADINNHGGKGGKTPLIYAIVYENEDIVKYLIENGSNINKSDFNGKLPLDYAIESQNKNIMKYLV</sequence>
<accession>A0A1Y1WP91</accession>
<dbReference type="InterPro" id="IPR050745">
    <property type="entry name" value="Multifunctional_regulatory"/>
</dbReference>
<dbReference type="PANTHER" id="PTHR24189:SF50">
    <property type="entry name" value="ANKYRIN REPEAT AND SOCS BOX PROTEIN 2"/>
    <property type="match status" value="1"/>
</dbReference>
<name>A0A1Y1WP91_9FUNG</name>
<dbReference type="SMART" id="SM00248">
    <property type="entry name" value="ANK"/>
    <property type="match status" value="3"/>
</dbReference>
<reference evidence="4 5" key="2">
    <citation type="submission" date="2016-08" db="EMBL/GenBank/DDBJ databases">
        <title>Pervasive Adenine N6-methylation of Active Genes in Fungi.</title>
        <authorList>
            <consortium name="DOE Joint Genome Institute"/>
            <person name="Mondo S.J."/>
            <person name="Dannebaum R.O."/>
            <person name="Kuo R.C."/>
            <person name="Labutti K."/>
            <person name="Haridas S."/>
            <person name="Kuo A."/>
            <person name="Salamov A."/>
            <person name="Ahrendt S.R."/>
            <person name="Lipzen A."/>
            <person name="Sullivan W."/>
            <person name="Andreopoulos W.B."/>
            <person name="Clum A."/>
            <person name="Lindquist E."/>
            <person name="Daum C."/>
            <person name="Ramamoorthy G.K."/>
            <person name="Gryganskyi A."/>
            <person name="Culley D."/>
            <person name="Magnuson J.K."/>
            <person name="James T.Y."/>
            <person name="O'Malley M.A."/>
            <person name="Stajich J.E."/>
            <person name="Spatafora J.W."/>
            <person name="Visel A."/>
            <person name="Grigoriev I.V."/>
        </authorList>
    </citation>
    <scope>NUCLEOTIDE SEQUENCE [LARGE SCALE GENOMIC DNA]</scope>
    <source>
        <strain evidence="4 5">S4</strain>
    </source>
</reference>
<keyword evidence="5" id="KW-1185">Reference proteome</keyword>
<dbReference type="PANTHER" id="PTHR24189">
    <property type="entry name" value="MYOTROPHIN"/>
    <property type="match status" value="1"/>
</dbReference>
<dbReference type="Gene3D" id="1.25.40.20">
    <property type="entry name" value="Ankyrin repeat-containing domain"/>
    <property type="match status" value="2"/>
</dbReference>
<dbReference type="PRINTS" id="PR01415">
    <property type="entry name" value="ANKYRIN"/>
</dbReference>
<feature type="non-terminal residue" evidence="4">
    <location>
        <position position="132"/>
    </location>
</feature>
<feature type="non-terminal residue" evidence="4">
    <location>
        <position position="1"/>
    </location>
</feature>
<dbReference type="Pfam" id="PF13637">
    <property type="entry name" value="Ank_4"/>
    <property type="match status" value="1"/>
</dbReference>
<reference evidence="4 5" key="1">
    <citation type="submission" date="2016-08" db="EMBL/GenBank/DDBJ databases">
        <title>A Parts List for Fungal Cellulosomes Revealed by Comparative Genomics.</title>
        <authorList>
            <consortium name="DOE Joint Genome Institute"/>
            <person name="Haitjema C.H."/>
            <person name="Gilmore S.P."/>
            <person name="Henske J.K."/>
            <person name="Solomon K.V."/>
            <person name="De Groot R."/>
            <person name="Kuo A."/>
            <person name="Mondo S.J."/>
            <person name="Salamov A.A."/>
            <person name="Labutti K."/>
            <person name="Zhao Z."/>
            <person name="Chiniquy J."/>
            <person name="Barry K."/>
            <person name="Brewer H.M."/>
            <person name="Purvine S.O."/>
            <person name="Wright A.T."/>
            <person name="Boxma B."/>
            <person name="Van Alen T."/>
            <person name="Hackstein J.H."/>
            <person name="Baker S.E."/>
            <person name="Grigoriev I.V."/>
            <person name="O'Malley M.A."/>
        </authorList>
    </citation>
    <scope>NUCLEOTIDE SEQUENCE [LARGE SCALE GENOMIC DNA]</scope>
    <source>
        <strain evidence="4 5">S4</strain>
    </source>
</reference>
<evidence type="ECO:0000256" key="3">
    <source>
        <dbReference type="PROSITE-ProRule" id="PRU00023"/>
    </source>
</evidence>
<dbReference type="PROSITE" id="PS50297">
    <property type="entry name" value="ANK_REP_REGION"/>
    <property type="match status" value="2"/>
</dbReference>
<dbReference type="PROSITE" id="PS50088">
    <property type="entry name" value="ANK_REPEAT"/>
    <property type="match status" value="2"/>
</dbReference>
<evidence type="ECO:0000313" key="4">
    <source>
        <dbReference type="EMBL" id="ORX75076.1"/>
    </source>
</evidence>
<feature type="repeat" description="ANK" evidence="3">
    <location>
        <begin position="3"/>
        <end position="35"/>
    </location>
</feature>
<dbReference type="InterPro" id="IPR002110">
    <property type="entry name" value="Ankyrin_rpt"/>
</dbReference>
<proteinExistence type="predicted"/>
<evidence type="ECO:0000313" key="5">
    <source>
        <dbReference type="Proteomes" id="UP000193944"/>
    </source>
</evidence>